<dbReference type="GeneID" id="64626853"/>
<accession>A0A9P7ECF4</accession>
<evidence type="ECO:0000313" key="1">
    <source>
        <dbReference type="EMBL" id="KAG1817068.1"/>
    </source>
</evidence>
<dbReference type="EMBL" id="JABBWG010000014">
    <property type="protein sequence ID" value="KAG1817068.1"/>
    <property type="molecule type" value="Genomic_DNA"/>
</dbReference>
<gene>
    <name evidence="1" type="ORF">BJ212DRAFT_1299253</name>
</gene>
<name>A0A9P7ECF4_9AGAM</name>
<reference evidence="1" key="1">
    <citation type="journal article" date="2020" name="New Phytol.">
        <title>Comparative genomics reveals dynamic genome evolution in host specialist ectomycorrhizal fungi.</title>
        <authorList>
            <person name="Lofgren L.A."/>
            <person name="Nguyen N.H."/>
            <person name="Vilgalys R."/>
            <person name="Ruytinx J."/>
            <person name="Liao H.L."/>
            <person name="Branco S."/>
            <person name="Kuo A."/>
            <person name="LaButti K."/>
            <person name="Lipzen A."/>
            <person name="Andreopoulos W."/>
            <person name="Pangilinan J."/>
            <person name="Riley R."/>
            <person name="Hundley H."/>
            <person name="Na H."/>
            <person name="Barry K."/>
            <person name="Grigoriev I.V."/>
            <person name="Stajich J.E."/>
            <person name="Kennedy P.G."/>
        </authorList>
    </citation>
    <scope>NUCLEOTIDE SEQUENCE</scope>
    <source>
        <strain evidence="1">MN1</strain>
    </source>
</reference>
<dbReference type="RefSeq" id="XP_041193487.1">
    <property type="nucleotide sequence ID" value="XM_041332836.1"/>
</dbReference>
<protein>
    <submittedName>
        <fullName evidence="1">Uncharacterized protein</fullName>
    </submittedName>
</protein>
<comment type="caution">
    <text evidence="1">The sequence shown here is derived from an EMBL/GenBank/DDBJ whole genome shotgun (WGS) entry which is preliminary data.</text>
</comment>
<dbReference type="Proteomes" id="UP000807769">
    <property type="component" value="Unassembled WGS sequence"/>
</dbReference>
<organism evidence="1 2">
    <name type="scientific">Suillus subaureus</name>
    <dbReference type="NCBI Taxonomy" id="48587"/>
    <lineage>
        <taxon>Eukaryota</taxon>
        <taxon>Fungi</taxon>
        <taxon>Dikarya</taxon>
        <taxon>Basidiomycota</taxon>
        <taxon>Agaricomycotina</taxon>
        <taxon>Agaricomycetes</taxon>
        <taxon>Agaricomycetidae</taxon>
        <taxon>Boletales</taxon>
        <taxon>Suillineae</taxon>
        <taxon>Suillaceae</taxon>
        <taxon>Suillus</taxon>
    </lineage>
</organism>
<keyword evidence="2" id="KW-1185">Reference proteome</keyword>
<proteinExistence type="predicted"/>
<dbReference type="AlphaFoldDB" id="A0A9P7ECF4"/>
<evidence type="ECO:0000313" key="2">
    <source>
        <dbReference type="Proteomes" id="UP000807769"/>
    </source>
</evidence>
<dbReference type="OrthoDB" id="10411552at2759"/>
<sequence>MYAMANSYLRMYSAHLPGEYKSKKSKLLGKEWSRSAGRKKLYFITGKAREASRDWEVAFPTSPADNPKVGYLLHVTRLPAVACKSGLVFLLSMSGSPSAFTTLSGFIFYEPPSVSPLRAPALASCGRSRECSGIGSRHMRIPNLAEVRLETFNDDLRFYETCEPHSDTTSRSRTQFRDLGPVTGEFLSQTSSLFQSWRPNGIVYNVGQKIMEILSVEVRRQLLRLQKLHDVSKLKE</sequence>